<dbReference type="InterPro" id="IPR007110">
    <property type="entry name" value="Ig-like_dom"/>
</dbReference>
<evidence type="ECO:0000256" key="2">
    <source>
        <dbReference type="SAM" id="Phobius"/>
    </source>
</evidence>
<dbReference type="InterPro" id="IPR003961">
    <property type="entry name" value="FN3_dom"/>
</dbReference>
<feature type="domain" description="Fibronectin type-III" evidence="5">
    <location>
        <begin position="1859"/>
        <end position="1958"/>
    </location>
</feature>
<dbReference type="PANTHER" id="PTHR46708:SF2">
    <property type="entry name" value="FIBRONECTIN TYPE-III DOMAIN-CONTAINING PROTEIN"/>
    <property type="match status" value="1"/>
</dbReference>
<evidence type="ECO:0000259" key="4">
    <source>
        <dbReference type="PROSITE" id="PS50835"/>
    </source>
</evidence>
<dbReference type="Gene3D" id="2.60.40.10">
    <property type="entry name" value="Immunoglobulins"/>
    <property type="match status" value="9"/>
</dbReference>
<dbReference type="Pfam" id="PF00041">
    <property type="entry name" value="fn3"/>
    <property type="match status" value="8"/>
</dbReference>
<name>A0A1X7TQJ1_AMPQE</name>
<dbReference type="InterPro" id="IPR050991">
    <property type="entry name" value="ECM_Regulatory_Proteins"/>
</dbReference>
<evidence type="ECO:0000313" key="6">
    <source>
        <dbReference type="EnsemblMetazoa" id="Aqu2.1.17160_001"/>
    </source>
</evidence>
<proteinExistence type="predicted"/>
<dbReference type="PROSITE" id="PS50835">
    <property type="entry name" value="IG_LIKE"/>
    <property type="match status" value="1"/>
</dbReference>
<reference evidence="6" key="1">
    <citation type="submission" date="2017-05" db="UniProtKB">
        <authorList>
            <consortium name="EnsemblMetazoa"/>
        </authorList>
    </citation>
    <scope>IDENTIFICATION</scope>
</reference>
<dbReference type="EnsemblMetazoa" id="Aqu2.1.17160_001">
    <property type="protein sequence ID" value="Aqu2.1.17160_001"/>
    <property type="gene ID" value="Aqu2.1.17160"/>
</dbReference>
<dbReference type="OrthoDB" id="10253954at2759"/>
<feature type="domain" description="Fibronectin type-III" evidence="5">
    <location>
        <begin position="960"/>
        <end position="1052"/>
    </location>
</feature>
<feature type="chain" id="PRO_5013276520" description="Protein-tyrosine-phosphatase" evidence="3">
    <location>
        <begin position="20"/>
        <end position="1961"/>
    </location>
</feature>
<sequence>MYSVLVTVVFLLSVSEVISQCSPSSGIYLRHNGNCYTKNGSFFTDGSIRPTPLECRLPGATLNGGQWIGPNGTVPCDGTNNQNVQCTTGSGASLSVHINPANGYLGADGDGQYKCCLPTNCSTPGTNIITATIFRFAEIESFTADLPSDMTVYPQEYKLNCIKIGFNRYSISMTIGSTALASNTNCYSSSNCDKTVLTGPVENTVRYTVTITWNGMTVSSGSISHSTTGNQMYQCRVADNPDSNEIRIRNIIIKIPATAPSSLTVVSKTATTITVSWTALDSSDADGYVVNVTSDTDTVQTVQVERSSNNTITLNGLREGTTYNITVRAYQQLLGPASSISAFTHCQQESIYLAYNGNCYPNGSYFFDLNVDADIEAISCVLPGTSLTTGQWVRVADPDDDPVDCSSNSASDPFRCTNVTSPDATLNLYLAQGLADQEGWYKCCLHTDCSDPNTNIIFANIFRYSEIESFTAADLPSDMTVYPQEYKLNCTKIGHYGYGISMSIGSTALASYTSCDDRTNTCLGTVLVSSSNTVRYTVDITWDGMTVSSGSISQSTTGDQMYQCVLDNPSGADRARNLTIKVPTTAPSSLTEVNVTTTTITVSWTALDSSDADGYVVNVTSDTDTVQTVQVEGSSNSAITVNGLRAVATYSITVRAYQQLLGPASTISVQTLPVINSINWTLVSSITQLSNTQYLIDCLTTTDINPSTDVYWLVNGVMKSNSMYTSIDVLTYNNTLLVYPDPLGVSVNVTCIAMTGGVNYSQSVILHAPRGPPNNVRGFILNATSIKANWTNSSETNGYVIEYTTGGVTRNVVSTSEDEIVLTDLSPMSTYTISVYSYIDLPSVNSTVTVLRFDVPSPVTSLSVSNVSTTGITVKWTTPSSDNYVAYYTISYTPSCPQLSSVNETVSVVPHQSTTTYSYTLIGLYSGMNYTIIVKAGNVLGESELNMTIVQTEARIPSGWPLSIQFLPISSTANNLTWNEVNCSQRNGLITGYTVIISNSNITYNLTSTEKYIILNDLVFGTEYNISVAAVNSVGRGPFSVSIVVEIGIVPGPVGSVSSIMDTTWAVISWSVPSYIPSDYPIITYEIGYYILESGNCSMVDDDDIDIQMLRFSNATNGNTFITITGLNDMSCYIFGVRAYTDNGYGEWTVIANETLVLSTTESGSSQGVAIGVSVALVLILLTGIIVVSLALFIVYMRKSRSSVKMKPRSTAHKTECIDMTYSVITPLDQPVKDESVIQDTPVTSGPMYEPESDLRYLIENIWAGQSAVSGEKDLFELILVRWNITEHWSPWNCILLTTDEARAHVKLDDPEKAYSSQFTNKIRQRHILARNYLTQIPGMMVEMSTKDAVINAALYYNGIYLLHNGTCYTNGSYFPDSSIRPTPLECVLPNATLSSGQWIGPNGTVPCNGDRIQNVQCTPGSSGANLSVFVNPAHGYLGADGDGQYMCCLPTNCSTPGTNIITANIFRFAEIESFTVADLPFDMTVYPQEYKLNCTKIGFPEYDISMSIGSTALTSYTNCDDKKKPCPGTVLVSSSNTVRYTVNITWDGMNVSSGSISQSTTGDQMYQCRVADNHELGKVTRTRIIAIKVPATAPSFLTEVSKTATTITVSWTEFNSSDADGYVVNVTSDTDTVQTVQVEESAITLNGLRELATYSITVRAYQQLLGPASTISVQTLPVINSINWTLVSSITQLNNTQYRIDCLTTIDIDPSTDVYWLVNEEMKNSSMPTLIDVLTYNNTLLVYPDPLGVSVNITCIAMIEGVNYSQSVILHAPSSPPNNVRGFILNATSIKVNWTTSSETNGYVIEYTTGGVTNVVSTSEDEIVLTDLSPMSTYTISVYSYIDLPSVNSTVTVLRFDVPSPVTSLSVSNVSTTGIRVNWTIPSSDNYVTYYTISYTPSCPELSSVNETVSVVPHQSTTTYSYTLIGLYSGMNYTITVRAGNVLGGSELNMTVQTEAISNN</sequence>
<keyword evidence="2" id="KW-0472">Membrane</keyword>
<protein>
    <recommendedName>
        <fullName evidence="7">Protein-tyrosine-phosphatase</fullName>
    </recommendedName>
</protein>
<dbReference type="InParanoid" id="A0A1X7TQJ1"/>
<dbReference type="CDD" id="cd00063">
    <property type="entry name" value="FN3"/>
    <property type="match status" value="8"/>
</dbReference>
<feature type="domain" description="Fibronectin type-III" evidence="5">
    <location>
        <begin position="1594"/>
        <end position="1680"/>
    </location>
</feature>
<organism evidence="6">
    <name type="scientific">Amphimedon queenslandica</name>
    <name type="common">Sponge</name>
    <dbReference type="NCBI Taxonomy" id="400682"/>
    <lineage>
        <taxon>Eukaryota</taxon>
        <taxon>Metazoa</taxon>
        <taxon>Porifera</taxon>
        <taxon>Demospongiae</taxon>
        <taxon>Heteroscleromorpha</taxon>
        <taxon>Haplosclerida</taxon>
        <taxon>Niphatidae</taxon>
        <taxon>Amphimedon</taxon>
    </lineage>
</organism>
<evidence type="ECO:0008006" key="7">
    <source>
        <dbReference type="Google" id="ProtNLM"/>
    </source>
</evidence>
<evidence type="ECO:0000259" key="5">
    <source>
        <dbReference type="PROSITE" id="PS50853"/>
    </source>
</evidence>
<accession>A0A1X7TQJ1</accession>
<feature type="domain" description="Fibronectin type-III" evidence="5">
    <location>
        <begin position="772"/>
        <end position="853"/>
    </location>
</feature>
<feature type="domain" description="Fibronectin type-III" evidence="5">
    <location>
        <begin position="1053"/>
        <end position="1160"/>
    </location>
</feature>
<keyword evidence="2" id="KW-1133">Transmembrane helix</keyword>
<feature type="transmembrane region" description="Helical" evidence="2">
    <location>
        <begin position="1169"/>
        <end position="1197"/>
    </location>
</feature>
<dbReference type="SUPFAM" id="SSF49265">
    <property type="entry name" value="Fibronectin type III"/>
    <property type="match status" value="5"/>
</dbReference>
<keyword evidence="3" id="KW-0732">Signal</keyword>
<feature type="domain" description="Ig-like" evidence="4">
    <location>
        <begin position="673"/>
        <end position="765"/>
    </location>
</feature>
<feature type="domain" description="Fibronectin type-III" evidence="5">
    <location>
        <begin position="586"/>
        <end position="675"/>
    </location>
</feature>
<feature type="signal peptide" evidence="3">
    <location>
        <begin position="1"/>
        <end position="19"/>
    </location>
</feature>
<keyword evidence="1" id="KW-0677">Repeat</keyword>
<evidence type="ECO:0000256" key="3">
    <source>
        <dbReference type="SAM" id="SignalP"/>
    </source>
</evidence>
<dbReference type="InterPro" id="IPR013783">
    <property type="entry name" value="Ig-like_fold"/>
</dbReference>
<evidence type="ECO:0000256" key="1">
    <source>
        <dbReference type="ARBA" id="ARBA00022737"/>
    </source>
</evidence>
<feature type="domain" description="Fibronectin type-III" evidence="5">
    <location>
        <begin position="259"/>
        <end position="349"/>
    </location>
</feature>
<feature type="domain" description="Fibronectin type-III" evidence="5">
    <location>
        <begin position="1777"/>
        <end position="1857"/>
    </location>
</feature>
<dbReference type="SMART" id="SM00060">
    <property type="entry name" value="FN3"/>
    <property type="match status" value="9"/>
</dbReference>
<dbReference type="PANTHER" id="PTHR46708">
    <property type="entry name" value="TENASCIN"/>
    <property type="match status" value="1"/>
</dbReference>
<dbReference type="InterPro" id="IPR036116">
    <property type="entry name" value="FN3_sf"/>
</dbReference>
<dbReference type="PROSITE" id="PS50853">
    <property type="entry name" value="FN3"/>
    <property type="match status" value="9"/>
</dbReference>
<feature type="domain" description="Fibronectin type-III" evidence="5">
    <location>
        <begin position="855"/>
        <end position="959"/>
    </location>
</feature>
<keyword evidence="2" id="KW-0812">Transmembrane</keyword>